<dbReference type="InterPro" id="IPR049704">
    <property type="entry name" value="Aminotrans_3_PPA_site"/>
</dbReference>
<dbReference type="GO" id="GO:0005737">
    <property type="term" value="C:cytoplasm"/>
    <property type="evidence" value="ECO:0007669"/>
    <property type="project" value="UniProtKB-SubCell"/>
</dbReference>
<dbReference type="GO" id="GO:0006782">
    <property type="term" value="P:protoporphyrinogen IX biosynthetic process"/>
    <property type="evidence" value="ECO:0007669"/>
    <property type="project" value="UniProtKB-UniRule"/>
</dbReference>
<keyword evidence="5 7" id="KW-0413">Isomerase</keyword>
<gene>
    <name evidence="7 8" type="primary">hemL</name>
    <name evidence="8" type="ORF">FN961_20375</name>
</gene>
<dbReference type="Pfam" id="PF00202">
    <property type="entry name" value="Aminotran_3"/>
    <property type="match status" value="1"/>
</dbReference>
<evidence type="ECO:0000256" key="1">
    <source>
        <dbReference type="ARBA" id="ARBA00001933"/>
    </source>
</evidence>
<dbReference type="OrthoDB" id="9801052at2"/>
<dbReference type="CDD" id="cd00610">
    <property type="entry name" value="OAT_like"/>
    <property type="match status" value="1"/>
</dbReference>
<comment type="pathway">
    <text evidence="2">Porphyrin-containing compound metabolism; protoporphyrin-IX biosynthesis; 5-aminolevulinate from L-glutamyl-tRNA(Glu): step 2/2.</text>
</comment>
<dbReference type="Gene3D" id="3.90.1150.10">
    <property type="entry name" value="Aspartate Aminotransferase, domain 1"/>
    <property type="match status" value="1"/>
</dbReference>
<keyword evidence="7" id="KW-0963">Cytoplasm</keyword>
<feature type="modified residue" description="N6-(pyridoxal phosphate)lysine" evidence="7">
    <location>
        <position position="265"/>
    </location>
</feature>
<keyword evidence="9" id="KW-1185">Reference proteome</keyword>
<dbReference type="RefSeq" id="WP_144042008.1">
    <property type="nucleotide sequence ID" value="NZ_BMPL01000031.1"/>
</dbReference>
<evidence type="ECO:0000256" key="5">
    <source>
        <dbReference type="ARBA" id="ARBA00023235"/>
    </source>
</evidence>
<name>A0A553JJ63_SHEHA</name>
<dbReference type="PROSITE" id="PS00600">
    <property type="entry name" value="AA_TRANSFER_CLASS_3"/>
    <property type="match status" value="1"/>
</dbReference>
<dbReference type="NCBIfam" id="TIGR00713">
    <property type="entry name" value="hemL"/>
    <property type="match status" value="1"/>
</dbReference>
<reference evidence="9" key="1">
    <citation type="submission" date="2019-07" db="EMBL/GenBank/DDBJ databases">
        <title>Shewanella sp. YLB-08 draft genomic sequence.</title>
        <authorList>
            <person name="Yu L."/>
        </authorList>
    </citation>
    <scope>NUCLEOTIDE SEQUENCE [LARGE SCALE GENOMIC DNA]</scope>
    <source>
        <strain evidence="9">JCM 20706</strain>
    </source>
</reference>
<keyword evidence="4 7" id="KW-0663">Pyridoxal phosphate</keyword>
<dbReference type="SUPFAM" id="SSF53383">
    <property type="entry name" value="PLP-dependent transferases"/>
    <property type="match status" value="1"/>
</dbReference>
<dbReference type="Gene3D" id="3.40.640.10">
    <property type="entry name" value="Type I PLP-dependent aspartate aminotransferase-like (Major domain)"/>
    <property type="match status" value="1"/>
</dbReference>
<dbReference type="Proteomes" id="UP000318126">
    <property type="component" value="Unassembled WGS sequence"/>
</dbReference>
<dbReference type="EC" id="5.4.3.8" evidence="7"/>
<dbReference type="EMBL" id="VKGK01000032">
    <property type="protein sequence ID" value="TRY12499.1"/>
    <property type="molecule type" value="Genomic_DNA"/>
</dbReference>
<evidence type="ECO:0000256" key="2">
    <source>
        <dbReference type="ARBA" id="ARBA00004819"/>
    </source>
</evidence>
<evidence type="ECO:0000313" key="8">
    <source>
        <dbReference type="EMBL" id="TRY12499.1"/>
    </source>
</evidence>
<dbReference type="GO" id="GO:0042286">
    <property type="term" value="F:glutamate-1-semialdehyde 2,1-aminomutase activity"/>
    <property type="evidence" value="ECO:0007669"/>
    <property type="project" value="UniProtKB-UniRule"/>
</dbReference>
<comment type="cofactor">
    <cofactor evidence="1 7">
        <name>pyridoxal 5'-phosphate</name>
        <dbReference type="ChEBI" id="CHEBI:597326"/>
    </cofactor>
</comment>
<comment type="subunit">
    <text evidence="7">Homodimer.</text>
</comment>
<dbReference type="InterPro" id="IPR015424">
    <property type="entry name" value="PyrdxlP-dep_Trfase"/>
</dbReference>
<comment type="similarity">
    <text evidence="3 7">Belongs to the class-III pyridoxal-phosphate-dependent aminotransferase family. HemL subfamily.</text>
</comment>
<dbReference type="InterPro" id="IPR004639">
    <property type="entry name" value="4pyrrol_synth_GluAld_NH2Trfase"/>
</dbReference>
<dbReference type="GO" id="GO:0008483">
    <property type="term" value="F:transaminase activity"/>
    <property type="evidence" value="ECO:0007669"/>
    <property type="project" value="InterPro"/>
</dbReference>
<dbReference type="UniPathway" id="UPA00251">
    <property type="reaction ID" value="UER00317"/>
</dbReference>
<evidence type="ECO:0000256" key="3">
    <source>
        <dbReference type="ARBA" id="ARBA00008981"/>
    </source>
</evidence>
<evidence type="ECO:0000256" key="7">
    <source>
        <dbReference type="HAMAP-Rule" id="MF_00375"/>
    </source>
</evidence>
<proteinExistence type="inferred from homology"/>
<dbReference type="InterPro" id="IPR015421">
    <property type="entry name" value="PyrdxlP-dep_Trfase_major"/>
</dbReference>
<dbReference type="AlphaFoldDB" id="A0A553JJ63"/>
<protein>
    <recommendedName>
        <fullName evidence="7">Glutamate-1-semialdehyde 2,1-aminomutase</fullName>
        <shortName evidence="7">GSA</shortName>
        <ecNumber evidence="7">5.4.3.8</ecNumber>
    </recommendedName>
    <alternativeName>
        <fullName evidence="7">Glutamate-1-semialdehyde aminotransferase</fullName>
        <shortName evidence="7">GSA-AT</shortName>
    </alternativeName>
</protein>
<comment type="subcellular location">
    <subcellularLocation>
        <location evidence="7">Cytoplasm</location>
    </subcellularLocation>
</comment>
<dbReference type="InterPro" id="IPR005814">
    <property type="entry name" value="Aminotrans_3"/>
</dbReference>
<accession>A0A553JJ63</accession>
<comment type="caution">
    <text evidence="8">The sequence shown here is derived from an EMBL/GenBank/DDBJ whole genome shotgun (WGS) entry which is preliminary data.</text>
</comment>
<sequence>MTRSDELFEQAKKTIPGGVNSPVRAFNGVGGSPLFIDKADGAYIYDADGKAYIDYVGSWGPMILGHNHPKIRQAVLDAVENGLSFGAPTELEVKMAEKVIEMVPSMEQVRMVSSGTEATMSAIRLARGFTNRDKILKFEGCYHGHADCLLVKAGSGALTLGQPSSPGIPEDFAKLTLTAVYNDLESVKALFEQFPEDISCIIVEPVAGNMNCIPPIDGFLQGLRAICDQYGALLIIDEVMTGFRVSSSGAQGYYGVTPDLTTLGKVIGGGMPVGAFGGRKDVMQFIAPTGPVYQAGTLSGNPIAMSAGLAQMEELCTEGLYEALAAKTKRIAEGFKAAANKHGIPMSINYVGGMFGLFFTEEETVTRFDQVTKCDAEKFPVFYHGMLDEGVYLAPSAYEAGFLSMAHGEKELEETLAAADRVFAKMAK</sequence>
<comment type="catalytic activity">
    <reaction evidence="7">
        <text>(S)-4-amino-5-oxopentanoate = 5-aminolevulinate</text>
        <dbReference type="Rhea" id="RHEA:14265"/>
        <dbReference type="ChEBI" id="CHEBI:57501"/>
        <dbReference type="ChEBI" id="CHEBI:356416"/>
        <dbReference type="EC" id="5.4.3.8"/>
    </reaction>
</comment>
<dbReference type="NCBIfam" id="NF000818">
    <property type="entry name" value="PRK00062.1"/>
    <property type="match status" value="1"/>
</dbReference>
<dbReference type="GO" id="GO:0030170">
    <property type="term" value="F:pyridoxal phosphate binding"/>
    <property type="evidence" value="ECO:0007669"/>
    <property type="project" value="InterPro"/>
</dbReference>
<keyword evidence="6 7" id="KW-0627">Porphyrin biosynthesis</keyword>
<dbReference type="HAMAP" id="MF_00375">
    <property type="entry name" value="HemL_aminotrans_3"/>
    <property type="match status" value="1"/>
</dbReference>
<evidence type="ECO:0000256" key="6">
    <source>
        <dbReference type="ARBA" id="ARBA00023244"/>
    </source>
</evidence>
<evidence type="ECO:0000313" key="9">
    <source>
        <dbReference type="Proteomes" id="UP000318126"/>
    </source>
</evidence>
<dbReference type="PANTHER" id="PTHR43713:SF3">
    <property type="entry name" value="GLUTAMATE-1-SEMIALDEHYDE 2,1-AMINOMUTASE 1, CHLOROPLASTIC-RELATED"/>
    <property type="match status" value="1"/>
</dbReference>
<dbReference type="PANTHER" id="PTHR43713">
    <property type="entry name" value="GLUTAMATE-1-SEMIALDEHYDE 2,1-AMINOMUTASE"/>
    <property type="match status" value="1"/>
</dbReference>
<dbReference type="FunFam" id="3.40.640.10:FF:000021">
    <property type="entry name" value="Glutamate-1-semialdehyde 2,1-aminomutase"/>
    <property type="match status" value="1"/>
</dbReference>
<evidence type="ECO:0000256" key="4">
    <source>
        <dbReference type="ARBA" id="ARBA00022898"/>
    </source>
</evidence>
<dbReference type="InterPro" id="IPR015422">
    <property type="entry name" value="PyrdxlP-dep_Trfase_small"/>
</dbReference>
<organism evidence="8 9">
    <name type="scientific">Shewanella hanedai</name>
    <name type="common">Alteromonas hanedai</name>
    <dbReference type="NCBI Taxonomy" id="25"/>
    <lineage>
        <taxon>Bacteria</taxon>
        <taxon>Pseudomonadati</taxon>
        <taxon>Pseudomonadota</taxon>
        <taxon>Gammaproteobacteria</taxon>
        <taxon>Alteromonadales</taxon>
        <taxon>Shewanellaceae</taxon>
        <taxon>Shewanella</taxon>
    </lineage>
</organism>